<keyword evidence="3 4" id="KW-0413">Isomerase</keyword>
<proteinExistence type="inferred from homology"/>
<evidence type="ECO:0000256" key="5">
    <source>
        <dbReference type="RuleBase" id="RU003915"/>
    </source>
</evidence>
<dbReference type="GO" id="GO:0003755">
    <property type="term" value="F:peptidyl-prolyl cis-trans isomerase activity"/>
    <property type="evidence" value="ECO:0007669"/>
    <property type="project" value="UniProtKB-UniRule"/>
</dbReference>
<evidence type="ECO:0000313" key="7">
    <source>
        <dbReference type="EMBL" id="MVN90336.1"/>
    </source>
</evidence>
<evidence type="ECO:0000256" key="4">
    <source>
        <dbReference type="PROSITE-ProRule" id="PRU00277"/>
    </source>
</evidence>
<dbReference type="PANTHER" id="PTHR10516">
    <property type="entry name" value="PEPTIDYL-PROLYL CIS-TRANS ISOMERASE"/>
    <property type="match status" value="1"/>
</dbReference>
<dbReference type="PANTHER" id="PTHR10516:SF443">
    <property type="entry name" value="FK506-BINDING PROTEIN 59-RELATED"/>
    <property type="match status" value="1"/>
</dbReference>
<dbReference type="EMBL" id="WQLA01000001">
    <property type="protein sequence ID" value="MVN90336.1"/>
    <property type="molecule type" value="Genomic_DNA"/>
</dbReference>
<evidence type="ECO:0000259" key="6">
    <source>
        <dbReference type="PROSITE" id="PS50059"/>
    </source>
</evidence>
<dbReference type="InterPro" id="IPR050689">
    <property type="entry name" value="FKBP-type_PPIase"/>
</dbReference>
<dbReference type="Pfam" id="PF00254">
    <property type="entry name" value="FKBP_C"/>
    <property type="match status" value="1"/>
</dbReference>
<reference evidence="7 8" key="1">
    <citation type="submission" date="2019-12" db="EMBL/GenBank/DDBJ databases">
        <title>Mucilaginibacter sp. HME9299 genome sequencing and assembly.</title>
        <authorList>
            <person name="Kang H."/>
            <person name="Kim H."/>
            <person name="Joh K."/>
        </authorList>
    </citation>
    <scope>NUCLEOTIDE SEQUENCE [LARGE SCALE GENOMIC DNA]</scope>
    <source>
        <strain evidence="7 8">HME9299</strain>
    </source>
</reference>
<keyword evidence="8" id="KW-1185">Reference proteome</keyword>
<feature type="domain" description="PPIase FKBP-type" evidence="6">
    <location>
        <begin position="108"/>
        <end position="194"/>
    </location>
</feature>
<name>A0A6I4IA25_9SPHI</name>
<dbReference type="SUPFAM" id="SSF54534">
    <property type="entry name" value="FKBP-like"/>
    <property type="match status" value="1"/>
</dbReference>
<gene>
    <name evidence="7" type="ORF">GO816_04280</name>
</gene>
<dbReference type="Proteomes" id="UP000434850">
    <property type="component" value="Unassembled WGS sequence"/>
</dbReference>
<comment type="caution">
    <text evidence="7">The sequence shown here is derived from an EMBL/GenBank/DDBJ whole genome shotgun (WGS) entry which is preliminary data.</text>
</comment>
<dbReference type="InterPro" id="IPR001179">
    <property type="entry name" value="PPIase_FKBP_dom"/>
</dbReference>
<dbReference type="InterPro" id="IPR046357">
    <property type="entry name" value="PPIase_dom_sf"/>
</dbReference>
<evidence type="ECO:0000256" key="1">
    <source>
        <dbReference type="ARBA" id="ARBA00000971"/>
    </source>
</evidence>
<dbReference type="PROSITE" id="PS50059">
    <property type="entry name" value="FKBP_PPIASE"/>
    <property type="match status" value="1"/>
</dbReference>
<evidence type="ECO:0000256" key="3">
    <source>
        <dbReference type="ARBA" id="ARBA00023235"/>
    </source>
</evidence>
<keyword evidence="2 4" id="KW-0697">Rotamase</keyword>
<sequence>MLKIVNLPFLFIKKVNLPFIKPVMSKLLLLICCPLLICFFLSACNKVDDPAVINEDQVAIDSNLIKNYLAANNIKAKRVENILGRPDTIGVWYVVEREGTTAPLYSNSTTVTVGYTGKELDKPRFFVQTGEIHPSYVLGQVIRGWQVGLRKVGKGGKVRLFVSSAYGYGPYEQPVLGLPANAVLDFEIEVFDVTN</sequence>
<dbReference type="RefSeq" id="WP_157540097.1">
    <property type="nucleotide sequence ID" value="NZ_WQLA01000001.1"/>
</dbReference>
<protein>
    <recommendedName>
        <fullName evidence="5">Peptidyl-prolyl cis-trans isomerase</fullName>
        <ecNumber evidence="5">5.2.1.8</ecNumber>
    </recommendedName>
</protein>
<dbReference type="OrthoDB" id="669809at2"/>
<dbReference type="Gene3D" id="3.10.50.40">
    <property type="match status" value="1"/>
</dbReference>
<accession>A0A6I4IA25</accession>
<dbReference type="EC" id="5.2.1.8" evidence="5"/>
<organism evidence="7 8">
    <name type="scientific">Mucilaginibacter aquatilis</name>
    <dbReference type="NCBI Taxonomy" id="1517760"/>
    <lineage>
        <taxon>Bacteria</taxon>
        <taxon>Pseudomonadati</taxon>
        <taxon>Bacteroidota</taxon>
        <taxon>Sphingobacteriia</taxon>
        <taxon>Sphingobacteriales</taxon>
        <taxon>Sphingobacteriaceae</taxon>
        <taxon>Mucilaginibacter</taxon>
    </lineage>
</organism>
<evidence type="ECO:0000313" key="8">
    <source>
        <dbReference type="Proteomes" id="UP000434850"/>
    </source>
</evidence>
<comment type="similarity">
    <text evidence="5">Belongs to the FKBP-type PPIase family.</text>
</comment>
<evidence type="ECO:0000256" key="2">
    <source>
        <dbReference type="ARBA" id="ARBA00023110"/>
    </source>
</evidence>
<comment type="catalytic activity">
    <reaction evidence="1 4 5">
        <text>[protein]-peptidylproline (omega=180) = [protein]-peptidylproline (omega=0)</text>
        <dbReference type="Rhea" id="RHEA:16237"/>
        <dbReference type="Rhea" id="RHEA-COMP:10747"/>
        <dbReference type="Rhea" id="RHEA-COMP:10748"/>
        <dbReference type="ChEBI" id="CHEBI:83833"/>
        <dbReference type="ChEBI" id="CHEBI:83834"/>
        <dbReference type="EC" id="5.2.1.8"/>
    </reaction>
</comment>
<dbReference type="AlphaFoldDB" id="A0A6I4IA25"/>